<dbReference type="EMBL" id="JXTC01000048">
    <property type="protein sequence ID" value="PON94778.1"/>
    <property type="molecule type" value="Genomic_DNA"/>
</dbReference>
<keyword evidence="3" id="KW-1185">Reference proteome</keyword>
<accession>A0A2P5FAG7</accession>
<protein>
    <submittedName>
        <fullName evidence="2">Uncharacterized protein</fullName>
    </submittedName>
</protein>
<feature type="region of interest" description="Disordered" evidence="1">
    <location>
        <begin position="1"/>
        <end position="29"/>
    </location>
</feature>
<name>A0A2P5FAG7_TREOI</name>
<evidence type="ECO:0000256" key="1">
    <source>
        <dbReference type="SAM" id="MobiDB-lite"/>
    </source>
</evidence>
<dbReference type="InParanoid" id="A0A2P5FAG7"/>
<feature type="compositionally biased region" description="Basic and acidic residues" evidence="1">
    <location>
        <begin position="1"/>
        <end position="12"/>
    </location>
</feature>
<organism evidence="2 3">
    <name type="scientific">Trema orientale</name>
    <name type="common">Charcoal tree</name>
    <name type="synonym">Celtis orientalis</name>
    <dbReference type="NCBI Taxonomy" id="63057"/>
    <lineage>
        <taxon>Eukaryota</taxon>
        <taxon>Viridiplantae</taxon>
        <taxon>Streptophyta</taxon>
        <taxon>Embryophyta</taxon>
        <taxon>Tracheophyta</taxon>
        <taxon>Spermatophyta</taxon>
        <taxon>Magnoliopsida</taxon>
        <taxon>eudicotyledons</taxon>
        <taxon>Gunneridae</taxon>
        <taxon>Pentapetalae</taxon>
        <taxon>rosids</taxon>
        <taxon>fabids</taxon>
        <taxon>Rosales</taxon>
        <taxon>Cannabaceae</taxon>
        <taxon>Trema</taxon>
    </lineage>
</organism>
<dbReference type="AlphaFoldDB" id="A0A2P5FAG7"/>
<comment type="caution">
    <text evidence="2">The sequence shown here is derived from an EMBL/GenBank/DDBJ whole genome shotgun (WGS) entry which is preliminary data.</text>
</comment>
<sequence length="85" mass="9793">MTSELKVVDGHDHHIKIRSPPSPNDQIEDEKAREMVTKLTKMIGTAAPMKSSTYLLCDFFKERMEEDRELNKDFTKAAAENIRAR</sequence>
<dbReference type="Proteomes" id="UP000237000">
    <property type="component" value="Unassembled WGS sequence"/>
</dbReference>
<reference evidence="3" key="1">
    <citation type="submission" date="2016-06" db="EMBL/GenBank/DDBJ databases">
        <title>Parallel loss of symbiosis genes in relatives of nitrogen-fixing non-legume Parasponia.</title>
        <authorList>
            <person name="Van Velzen R."/>
            <person name="Holmer R."/>
            <person name="Bu F."/>
            <person name="Rutten L."/>
            <person name="Van Zeijl A."/>
            <person name="Liu W."/>
            <person name="Santuari L."/>
            <person name="Cao Q."/>
            <person name="Sharma T."/>
            <person name="Shen D."/>
            <person name="Roswanjaya Y."/>
            <person name="Wardhani T."/>
            <person name="Kalhor M.S."/>
            <person name="Jansen J."/>
            <person name="Van den Hoogen J."/>
            <person name="Gungor B."/>
            <person name="Hartog M."/>
            <person name="Hontelez J."/>
            <person name="Verver J."/>
            <person name="Yang W.-C."/>
            <person name="Schijlen E."/>
            <person name="Repin R."/>
            <person name="Schilthuizen M."/>
            <person name="Schranz E."/>
            <person name="Heidstra R."/>
            <person name="Miyata K."/>
            <person name="Fedorova E."/>
            <person name="Kohlen W."/>
            <person name="Bisseling T."/>
            <person name="Smit S."/>
            <person name="Geurts R."/>
        </authorList>
    </citation>
    <scope>NUCLEOTIDE SEQUENCE [LARGE SCALE GENOMIC DNA]</scope>
    <source>
        <strain evidence="3">cv. RG33-2</strain>
    </source>
</reference>
<dbReference type="OrthoDB" id="668456at2759"/>
<evidence type="ECO:0000313" key="2">
    <source>
        <dbReference type="EMBL" id="PON94778.1"/>
    </source>
</evidence>
<evidence type="ECO:0000313" key="3">
    <source>
        <dbReference type="Proteomes" id="UP000237000"/>
    </source>
</evidence>
<proteinExistence type="predicted"/>
<gene>
    <name evidence="2" type="ORF">TorRG33x02_092910</name>
</gene>